<evidence type="ECO:0000256" key="3">
    <source>
        <dbReference type="ARBA" id="ARBA00022553"/>
    </source>
</evidence>
<evidence type="ECO:0000256" key="1">
    <source>
        <dbReference type="ARBA" id="ARBA00004496"/>
    </source>
</evidence>
<dbReference type="Gene3D" id="3.40.50.2300">
    <property type="match status" value="1"/>
</dbReference>
<evidence type="ECO:0000313" key="12">
    <source>
        <dbReference type="EMBL" id="GIO27801.1"/>
    </source>
</evidence>
<dbReference type="PROSITE" id="PS51755">
    <property type="entry name" value="OMPR_PHOB"/>
    <property type="match status" value="1"/>
</dbReference>
<dbReference type="GO" id="GO:0000156">
    <property type="term" value="F:phosphorelay response regulator activity"/>
    <property type="evidence" value="ECO:0007669"/>
    <property type="project" value="TreeGrafter"/>
</dbReference>
<dbReference type="FunFam" id="1.10.10.10:FF:000089">
    <property type="entry name" value="Alkaline phosphatase synthesis response regulator"/>
    <property type="match status" value="1"/>
</dbReference>
<evidence type="ECO:0000256" key="2">
    <source>
        <dbReference type="ARBA" id="ARBA00022490"/>
    </source>
</evidence>
<dbReference type="Pfam" id="PF00486">
    <property type="entry name" value="Trans_reg_C"/>
    <property type="match status" value="1"/>
</dbReference>
<keyword evidence="2" id="KW-0963">Cytoplasm</keyword>
<dbReference type="InterPro" id="IPR011006">
    <property type="entry name" value="CheY-like_superfamily"/>
</dbReference>
<dbReference type="Gene3D" id="6.10.250.690">
    <property type="match status" value="1"/>
</dbReference>
<reference evidence="12" key="1">
    <citation type="submission" date="2021-03" db="EMBL/GenBank/DDBJ databases">
        <title>Antimicrobial resistance genes in bacteria isolated from Japanese honey, and their potential for conferring macrolide and lincosamide resistance in the American foulbrood pathogen Paenibacillus larvae.</title>
        <authorList>
            <person name="Okamoto M."/>
            <person name="Kumagai M."/>
            <person name="Kanamori H."/>
            <person name="Takamatsu D."/>
        </authorList>
    </citation>
    <scope>NUCLEOTIDE SEQUENCE</scope>
    <source>
        <strain evidence="12">J43TS3</strain>
    </source>
</reference>
<evidence type="ECO:0000256" key="9">
    <source>
        <dbReference type="PROSITE-ProRule" id="PRU01091"/>
    </source>
</evidence>
<dbReference type="PROSITE" id="PS50110">
    <property type="entry name" value="RESPONSE_REGULATORY"/>
    <property type="match status" value="1"/>
</dbReference>
<dbReference type="InterPro" id="IPR016032">
    <property type="entry name" value="Sig_transdc_resp-reg_C-effctor"/>
</dbReference>
<dbReference type="GO" id="GO:0006355">
    <property type="term" value="P:regulation of DNA-templated transcription"/>
    <property type="evidence" value="ECO:0007669"/>
    <property type="project" value="InterPro"/>
</dbReference>
<dbReference type="InterPro" id="IPR036388">
    <property type="entry name" value="WH-like_DNA-bd_sf"/>
</dbReference>
<dbReference type="RefSeq" id="WP_212921258.1">
    <property type="nucleotide sequence ID" value="NZ_BORP01000004.1"/>
</dbReference>
<dbReference type="PANTHER" id="PTHR48111">
    <property type="entry name" value="REGULATOR OF RPOS"/>
    <property type="match status" value="1"/>
</dbReference>
<evidence type="ECO:0000256" key="8">
    <source>
        <dbReference type="PROSITE-ProRule" id="PRU00169"/>
    </source>
</evidence>
<evidence type="ECO:0000259" key="10">
    <source>
        <dbReference type="PROSITE" id="PS50110"/>
    </source>
</evidence>
<gene>
    <name evidence="12" type="primary">phoP</name>
    <name evidence="12" type="ORF">J43TS3_24120</name>
</gene>
<dbReference type="FunFam" id="3.40.50.2300:FF:000001">
    <property type="entry name" value="DNA-binding response regulator PhoB"/>
    <property type="match status" value="1"/>
</dbReference>
<evidence type="ECO:0000259" key="11">
    <source>
        <dbReference type="PROSITE" id="PS51755"/>
    </source>
</evidence>
<dbReference type="SUPFAM" id="SSF52172">
    <property type="entry name" value="CheY-like"/>
    <property type="match status" value="1"/>
</dbReference>
<dbReference type="Gene3D" id="1.10.10.10">
    <property type="entry name" value="Winged helix-like DNA-binding domain superfamily/Winged helix DNA-binding domain"/>
    <property type="match status" value="1"/>
</dbReference>
<protein>
    <submittedName>
        <fullName evidence="12">Alkaline phosphatase synthesis transcriptional regulatory protein PhoP</fullName>
    </submittedName>
</protein>
<proteinExistence type="predicted"/>
<accession>A0A919X877</accession>
<keyword evidence="7" id="KW-0804">Transcription</keyword>
<dbReference type="GO" id="GO:0000976">
    <property type="term" value="F:transcription cis-regulatory region binding"/>
    <property type="evidence" value="ECO:0007669"/>
    <property type="project" value="TreeGrafter"/>
</dbReference>
<keyword evidence="4" id="KW-0902">Two-component regulatory system</keyword>
<keyword evidence="6 9" id="KW-0238">DNA-binding</keyword>
<dbReference type="SMART" id="SM00862">
    <property type="entry name" value="Trans_reg_C"/>
    <property type="match status" value="1"/>
</dbReference>
<dbReference type="PANTHER" id="PTHR48111:SF73">
    <property type="entry name" value="ALKALINE PHOSPHATASE SYNTHESIS TRANSCRIPTIONAL REGULATORY PROTEIN PHOP"/>
    <property type="match status" value="1"/>
</dbReference>
<dbReference type="InterPro" id="IPR001789">
    <property type="entry name" value="Sig_transdc_resp-reg_receiver"/>
</dbReference>
<dbReference type="SUPFAM" id="SSF46894">
    <property type="entry name" value="C-terminal effector domain of the bipartite response regulators"/>
    <property type="match status" value="1"/>
</dbReference>
<evidence type="ECO:0000313" key="13">
    <source>
        <dbReference type="Proteomes" id="UP000676917"/>
    </source>
</evidence>
<dbReference type="SMART" id="SM00448">
    <property type="entry name" value="REC"/>
    <property type="match status" value="1"/>
</dbReference>
<dbReference type="Proteomes" id="UP000676917">
    <property type="component" value="Unassembled WGS sequence"/>
</dbReference>
<evidence type="ECO:0000256" key="4">
    <source>
        <dbReference type="ARBA" id="ARBA00023012"/>
    </source>
</evidence>
<dbReference type="AlphaFoldDB" id="A0A919X877"/>
<dbReference type="InterPro" id="IPR039420">
    <property type="entry name" value="WalR-like"/>
</dbReference>
<feature type="domain" description="OmpR/PhoB-type" evidence="11">
    <location>
        <begin position="129"/>
        <end position="228"/>
    </location>
</feature>
<comment type="subcellular location">
    <subcellularLocation>
        <location evidence="1">Cytoplasm</location>
    </subcellularLocation>
</comment>
<dbReference type="GO" id="GO:0032993">
    <property type="term" value="C:protein-DNA complex"/>
    <property type="evidence" value="ECO:0007669"/>
    <property type="project" value="TreeGrafter"/>
</dbReference>
<organism evidence="12 13">
    <name type="scientific">Ornithinibacillus bavariensis</name>
    <dbReference type="NCBI Taxonomy" id="545502"/>
    <lineage>
        <taxon>Bacteria</taxon>
        <taxon>Bacillati</taxon>
        <taxon>Bacillota</taxon>
        <taxon>Bacilli</taxon>
        <taxon>Bacillales</taxon>
        <taxon>Bacillaceae</taxon>
        <taxon>Ornithinibacillus</taxon>
    </lineage>
</organism>
<name>A0A919X877_9BACI</name>
<keyword evidence="5" id="KW-0805">Transcription regulation</keyword>
<evidence type="ECO:0000256" key="6">
    <source>
        <dbReference type="ARBA" id="ARBA00023125"/>
    </source>
</evidence>
<dbReference type="GO" id="GO:0005829">
    <property type="term" value="C:cytosol"/>
    <property type="evidence" value="ECO:0007669"/>
    <property type="project" value="TreeGrafter"/>
</dbReference>
<evidence type="ECO:0000256" key="5">
    <source>
        <dbReference type="ARBA" id="ARBA00023015"/>
    </source>
</evidence>
<feature type="DNA-binding region" description="OmpR/PhoB-type" evidence="9">
    <location>
        <begin position="129"/>
        <end position="228"/>
    </location>
</feature>
<sequence>MNEKVLIVDDEASIVTLLKFNLEKAGFVTDVAYDGLEAIRKTDKNNYDFIILDLMLPEMDGIEVCKQLRRNKIDTPVLMLTARDEEFDKILGLEIGADDYLTKPFSPKEVIARIKAILRRTTTSSINPTTRIKIGDLIIYPERYEAEKDEEVLAFTRKEFELLYYLAKNKDRVLSRDQLLSAVWDYDFVGDTRIVDVHVSHLREKIEPNTKKPIYIKTIRGLGYKMEDPT</sequence>
<feature type="modified residue" description="4-aspartylphosphate" evidence="8">
    <location>
        <position position="53"/>
    </location>
</feature>
<evidence type="ECO:0000256" key="7">
    <source>
        <dbReference type="ARBA" id="ARBA00023163"/>
    </source>
</evidence>
<dbReference type="CDD" id="cd00383">
    <property type="entry name" value="trans_reg_C"/>
    <property type="match status" value="1"/>
</dbReference>
<feature type="domain" description="Response regulatory" evidence="10">
    <location>
        <begin position="4"/>
        <end position="118"/>
    </location>
</feature>
<dbReference type="Pfam" id="PF00072">
    <property type="entry name" value="Response_reg"/>
    <property type="match status" value="1"/>
</dbReference>
<keyword evidence="13" id="KW-1185">Reference proteome</keyword>
<comment type="caution">
    <text evidence="12">The sequence shown here is derived from an EMBL/GenBank/DDBJ whole genome shotgun (WGS) entry which is preliminary data.</text>
</comment>
<dbReference type="EMBL" id="BORP01000004">
    <property type="protein sequence ID" value="GIO27801.1"/>
    <property type="molecule type" value="Genomic_DNA"/>
</dbReference>
<dbReference type="InterPro" id="IPR001867">
    <property type="entry name" value="OmpR/PhoB-type_DNA-bd"/>
</dbReference>
<keyword evidence="3 8" id="KW-0597">Phosphoprotein</keyword>